<keyword evidence="2" id="KW-0808">Transferase</keyword>
<dbReference type="EMBL" id="QZJW01000009">
    <property type="protein sequence ID" value="RJO61835.1"/>
    <property type="molecule type" value="Genomic_DNA"/>
</dbReference>
<reference evidence="2 3" key="1">
    <citation type="journal article" date="2017" name="ISME J.">
        <title>Energy and carbon metabolisms in a deep terrestrial subsurface fluid microbial community.</title>
        <authorList>
            <person name="Momper L."/>
            <person name="Jungbluth S.P."/>
            <person name="Lee M.D."/>
            <person name="Amend J.P."/>
        </authorList>
    </citation>
    <scope>NUCLEOTIDE SEQUENCE [LARGE SCALE GENOMIC DNA]</scope>
    <source>
        <strain evidence="2">SURF_29</strain>
    </source>
</reference>
<name>A0A419DFH6_9BACT</name>
<protein>
    <submittedName>
        <fullName evidence="2">Nucleotidyltransferase domain-containing protein</fullName>
    </submittedName>
</protein>
<evidence type="ECO:0000313" key="3">
    <source>
        <dbReference type="Proteomes" id="UP000285655"/>
    </source>
</evidence>
<gene>
    <name evidence="2" type="ORF">C4544_01690</name>
</gene>
<dbReference type="Proteomes" id="UP000285655">
    <property type="component" value="Unassembled WGS sequence"/>
</dbReference>
<dbReference type="AlphaFoldDB" id="A0A419DFH6"/>
<dbReference type="SUPFAM" id="SSF81301">
    <property type="entry name" value="Nucleotidyltransferase"/>
    <property type="match status" value="1"/>
</dbReference>
<dbReference type="Pfam" id="PF18765">
    <property type="entry name" value="Polbeta"/>
    <property type="match status" value="1"/>
</dbReference>
<dbReference type="InterPro" id="IPR041633">
    <property type="entry name" value="Polbeta"/>
</dbReference>
<sequence>MSENKYVLKLKKMVIGFFKYDRVKIVLFGSRARGEDYTSSDIDIGIIPYGEFAGEKITLLKEKIEDLNIPYKVEIVNFTEVSKKFKQEALKDVVIWKD</sequence>
<accession>A0A419DFH6</accession>
<dbReference type="CDD" id="cd05403">
    <property type="entry name" value="NT_KNTase_like"/>
    <property type="match status" value="1"/>
</dbReference>
<dbReference type="InterPro" id="IPR043519">
    <property type="entry name" value="NT_sf"/>
</dbReference>
<dbReference type="GO" id="GO:0016740">
    <property type="term" value="F:transferase activity"/>
    <property type="evidence" value="ECO:0007669"/>
    <property type="project" value="UniProtKB-KW"/>
</dbReference>
<feature type="domain" description="Polymerase beta nucleotidyltransferase" evidence="1">
    <location>
        <begin position="24"/>
        <end position="95"/>
    </location>
</feature>
<comment type="caution">
    <text evidence="2">The sequence shown here is derived from an EMBL/GenBank/DDBJ whole genome shotgun (WGS) entry which is preliminary data.</text>
</comment>
<dbReference type="PANTHER" id="PTHR43449:SF1">
    <property type="entry name" value="POLYMERASE BETA NUCLEOTIDYLTRANSFERASE DOMAIN-CONTAINING PROTEIN"/>
    <property type="match status" value="1"/>
</dbReference>
<dbReference type="Gene3D" id="3.30.460.10">
    <property type="entry name" value="Beta Polymerase, domain 2"/>
    <property type="match status" value="1"/>
</dbReference>
<evidence type="ECO:0000259" key="1">
    <source>
        <dbReference type="Pfam" id="PF18765"/>
    </source>
</evidence>
<dbReference type="PANTHER" id="PTHR43449">
    <property type="entry name" value="NUCLEOTIDYLTRANSFERASE"/>
    <property type="match status" value="1"/>
</dbReference>
<organism evidence="2 3">
    <name type="scientific">candidate division WS5 bacterium</name>
    <dbReference type="NCBI Taxonomy" id="2093353"/>
    <lineage>
        <taxon>Bacteria</taxon>
        <taxon>candidate division WS5</taxon>
    </lineage>
</organism>
<proteinExistence type="predicted"/>
<evidence type="ECO:0000313" key="2">
    <source>
        <dbReference type="EMBL" id="RJO61835.1"/>
    </source>
</evidence>